<evidence type="ECO:0000256" key="1">
    <source>
        <dbReference type="SAM" id="Phobius"/>
    </source>
</evidence>
<feature type="transmembrane region" description="Helical" evidence="1">
    <location>
        <begin position="6"/>
        <end position="26"/>
    </location>
</feature>
<proteinExistence type="predicted"/>
<name>A0A561EUR7_9ACTN</name>
<dbReference type="EMBL" id="VIVR01000001">
    <property type="protein sequence ID" value="TWE19362.1"/>
    <property type="molecule type" value="Genomic_DNA"/>
</dbReference>
<dbReference type="AlphaFoldDB" id="A0A561EUR7"/>
<evidence type="ECO:0000313" key="3">
    <source>
        <dbReference type="Proteomes" id="UP000318416"/>
    </source>
</evidence>
<keyword evidence="1" id="KW-0472">Membrane</keyword>
<keyword evidence="1" id="KW-0812">Transmembrane</keyword>
<reference evidence="2 3" key="1">
    <citation type="submission" date="2019-06" db="EMBL/GenBank/DDBJ databases">
        <title>Sequencing the genomes of 1000 actinobacteria strains.</title>
        <authorList>
            <person name="Klenk H.-P."/>
        </authorList>
    </citation>
    <scope>NUCLEOTIDE SEQUENCE [LARGE SCALE GENOMIC DNA]</scope>
    <source>
        <strain evidence="2 3">DSM 41649</strain>
    </source>
</reference>
<accession>A0A561EUR7</accession>
<feature type="transmembrane region" description="Helical" evidence="1">
    <location>
        <begin position="33"/>
        <end position="53"/>
    </location>
</feature>
<protein>
    <submittedName>
        <fullName evidence="2">Uncharacterized protein</fullName>
    </submittedName>
</protein>
<comment type="caution">
    <text evidence="2">The sequence shown here is derived from an EMBL/GenBank/DDBJ whole genome shotgun (WGS) entry which is preliminary data.</text>
</comment>
<feature type="transmembrane region" description="Helical" evidence="1">
    <location>
        <begin position="59"/>
        <end position="77"/>
    </location>
</feature>
<evidence type="ECO:0000313" key="2">
    <source>
        <dbReference type="EMBL" id="TWE19362.1"/>
    </source>
</evidence>
<keyword evidence="3" id="KW-1185">Reference proteome</keyword>
<sequence length="93" mass="9439">MLIESIAFVLIGLAVGVGAVVLLPGYFPAARSLTVSTALVAAVLGGLISGYALDGRLPGVSLAVSAVSSVLLVSVLARPGQVTRQGRHRHRHA</sequence>
<organism evidence="2 3">
    <name type="scientific">Kitasatospora atroaurantiaca</name>
    <dbReference type="NCBI Taxonomy" id="285545"/>
    <lineage>
        <taxon>Bacteria</taxon>
        <taxon>Bacillati</taxon>
        <taxon>Actinomycetota</taxon>
        <taxon>Actinomycetes</taxon>
        <taxon>Kitasatosporales</taxon>
        <taxon>Streptomycetaceae</taxon>
        <taxon>Kitasatospora</taxon>
    </lineage>
</organism>
<dbReference type="Proteomes" id="UP000318416">
    <property type="component" value="Unassembled WGS sequence"/>
</dbReference>
<dbReference type="RefSeq" id="WP_145793071.1">
    <property type="nucleotide sequence ID" value="NZ_BAAABR010000022.1"/>
</dbReference>
<keyword evidence="1" id="KW-1133">Transmembrane helix</keyword>
<gene>
    <name evidence="2" type="ORF">FB465_4478</name>
</gene>